<dbReference type="Proteomes" id="UP000239757">
    <property type="component" value="Unassembled WGS sequence"/>
</dbReference>
<dbReference type="OrthoDB" id="10364655at2759"/>
<protein>
    <submittedName>
        <fullName evidence="1">Uncharacterized protein</fullName>
    </submittedName>
</protein>
<evidence type="ECO:0000313" key="1">
    <source>
        <dbReference type="EMBL" id="PPR88676.1"/>
    </source>
</evidence>
<sequence length="146" mass="16201">MVKNERFLSRPKDSGIIPLNALYVKPSLSSDDKFPSEGGIFPLKLLLKKPNTFRFDKRPSKAGISPVSWLSDISTNRSLEQADKLEGISPLMELLAREFEDSKFQLGDSSMLATACNADPLTEVNGAIPGLHNLEWITSYLGFELE</sequence>
<reference evidence="1 2" key="1">
    <citation type="submission" date="2015-01" db="EMBL/GenBank/DDBJ databases">
        <title>Genome of allotetraploid Gossypium barbadense reveals genomic plasticity and fiber elongation in cotton evolution.</title>
        <authorList>
            <person name="Chen X."/>
            <person name="Liu X."/>
            <person name="Zhao B."/>
            <person name="Zheng H."/>
            <person name="Hu Y."/>
            <person name="Lu G."/>
            <person name="Yang C."/>
            <person name="Chen J."/>
            <person name="Shan C."/>
            <person name="Zhang L."/>
            <person name="Zhou Y."/>
            <person name="Wang L."/>
            <person name="Guo W."/>
            <person name="Bai Y."/>
            <person name="Ruan J."/>
            <person name="Shangguan X."/>
            <person name="Mao Y."/>
            <person name="Jiang J."/>
            <person name="Zhu Y."/>
            <person name="Lei J."/>
            <person name="Kang H."/>
            <person name="Chen S."/>
            <person name="He X."/>
            <person name="Wang R."/>
            <person name="Wang Y."/>
            <person name="Chen J."/>
            <person name="Wang L."/>
            <person name="Yu S."/>
            <person name="Wang B."/>
            <person name="Wei J."/>
            <person name="Song S."/>
            <person name="Lu X."/>
            <person name="Gao Z."/>
            <person name="Gu W."/>
            <person name="Deng X."/>
            <person name="Ma D."/>
            <person name="Wang S."/>
            <person name="Liang W."/>
            <person name="Fang L."/>
            <person name="Cai C."/>
            <person name="Zhu X."/>
            <person name="Zhou B."/>
            <person name="Zhang Y."/>
            <person name="Chen Z."/>
            <person name="Xu S."/>
            <person name="Zhu R."/>
            <person name="Wang S."/>
            <person name="Zhang T."/>
            <person name="Zhao G."/>
        </authorList>
    </citation>
    <scope>NUCLEOTIDE SEQUENCE [LARGE SCALE GENOMIC DNA]</scope>
    <source>
        <strain evidence="2">cv. Xinhai21</strain>
        <tissue evidence="1">Leaf</tissue>
    </source>
</reference>
<gene>
    <name evidence="1" type="ORF">GOBAR_AA32004</name>
</gene>
<dbReference type="AlphaFoldDB" id="A0A2P5WC79"/>
<evidence type="ECO:0000313" key="2">
    <source>
        <dbReference type="Proteomes" id="UP000239757"/>
    </source>
</evidence>
<proteinExistence type="predicted"/>
<dbReference type="EMBL" id="KZ668201">
    <property type="protein sequence ID" value="PPR88676.1"/>
    <property type="molecule type" value="Genomic_DNA"/>
</dbReference>
<accession>A0A2P5WC79</accession>
<organism evidence="1 2">
    <name type="scientific">Gossypium barbadense</name>
    <name type="common">Sea Island cotton</name>
    <name type="synonym">Hibiscus barbadensis</name>
    <dbReference type="NCBI Taxonomy" id="3634"/>
    <lineage>
        <taxon>Eukaryota</taxon>
        <taxon>Viridiplantae</taxon>
        <taxon>Streptophyta</taxon>
        <taxon>Embryophyta</taxon>
        <taxon>Tracheophyta</taxon>
        <taxon>Spermatophyta</taxon>
        <taxon>Magnoliopsida</taxon>
        <taxon>eudicotyledons</taxon>
        <taxon>Gunneridae</taxon>
        <taxon>Pentapetalae</taxon>
        <taxon>rosids</taxon>
        <taxon>malvids</taxon>
        <taxon>Malvales</taxon>
        <taxon>Malvaceae</taxon>
        <taxon>Malvoideae</taxon>
        <taxon>Gossypium</taxon>
    </lineage>
</organism>
<name>A0A2P5WC79_GOSBA</name>